<evidence type="ECO:0000259" key="4">
    <source>
        <dbReference type="PROSITE" id="PS50054"/>
    </source>
</evidence>
<feature type="domain" description="Tyrosine-protein phosphatase" evidence="4">
    <location>
        <begin position="29"/>
        <end position="173"/>
    </location>
</feature>
<dbReference type="SUPFAM" id="SSF52799">
    <property type="entry name" value="(Phosphotyrosine protein) phosphatases II"/>
    <property type="match status" value="1"/>
</dbReference>
<reference evidence="6" key="1">
    <citation type="journal article" date="2020" name="Nature">
        <title>Giant virus diversity and host interactions through global metagenomics.</title>
        <authorList>
            <person name="Schulz F."/>
            <person name="Roux S."/>
            <person name="Paez-Espino D."/>
            <person name="Jungbluth S."/>
            <person name="Walsh D.A."/>
            <person name="Denef V.J."/>
            <person name="McMahon K.D."/>
            <person name="Konstantinidis K.T."/>
            <person name="Eloe-Fadrosh E.A."/>
            <person name="Kyrpides N.C."/>
            <person name="Woyke T."/>
        </authorList>
    </citation>
    <scope>NUCLEOTIDE SEQUENCE</scope>
    <source>
        <strain evidence="6">GVMAG-M-3300023184-68</strain>
    </source>
</reference>
<name>A0A6C0IG47_9ZZZZ</name>
<dbReference type="SMART" id="SM00195">
    <property type="entry name" value="DSPc"/>
    <property type="match status" value="1"/>
</dbReference>
<dbReference type="EMBL" id="MN740154">
    <property type="protein sequence ID" value="QHT90473.1"/>
    <property type="molecule type" value="Genomic_DNA"/>
</dbReference>
<dbReference type="InterPro" id="IPR000387">
    <property type="entry name" value="Tyr_Pase_dom"/>
</dbReference>
<evidence type="ECO:0000256" key="2">
    <source>
        <dbReference type="ARBA" id="ARBA00022801"/>
    </source>
</evidence>
<proteinExistence type="inferred from homology"/>
<protein>
    <submittedName>
        <fullName evidence="6">Uncharacterized protein</fullName>
    </submittedName>
</protein>
<comment type="similarity">
    <text evidence="1">Belongs to the protein-tyrosine phosphatase family. Non-receptor class dual specificity subfamily.</text>
</comment>
<dbReference type="PROSITE" id="PS50056">
    <property type="entry name" value="TYR_PHOSPHATASE_2"/>
    <property type="match status" value="1"/>
</dbReference>
<dbReference type="Pfam" id="PF00782">
    <property type="entry name" value="DSPc"/>
    <property type="match status" value="1"/>
</dbReference>
<dbReference type="GO" id="GO:0004721">
    <property type="term" value="F:phosphoprotein phosphatase activity"/>
    <property type="evidence" value="ECO:0007669"/>
    <property type="project" value="UniProtKB-KW"/>
</dbReference>
<dbReference type="PANTHER" id="PTHR45961:SF6">
    <property type="entry name" value="IP21249P"/>
    <property type="match status" value="1"/>
</dbReference>
<keyword evidence="2" id="KW-0378">Hydrolase</keyword>
<sequence>MRTNWLFTPYSSINPDNRPLYIKQPQVNVYDKISENLFVGGIESSQKRWNEFKLIVNCTKDIPFPSQNKGLNNPECIRIPVNDTPDECDNMTKYMMETNVLQRISEYIRKGEPVLVHCYAGMQRSCALIACYLIKYYGVTPVVAMDHIKRHRPVAFFGGANFMKTIQNQTNNG</sequence>
<keyword evidence="3" id="KW-0904">Protein phosphatase</keyword>
<evidence type="ECO:0000256" key="1">
    <source>
        <dbReference type="ARBA" id="ARBA00008601"/>
    </source>
</evidence>
<dbReference type="InterPro" id="IPR000340">
    <property type="entry name" value="Dual-sp_phosphatase_cat-dom"/>
</dbReference>
<evidence type="ECO:0000256" key="3">
    <source>
        <dbReference type="ARBA" id="ARBA00022912"/>
    </source>
</evidence>
<dbReference type="InterPro" id="IPR029021">
    <property type="entry name" value="Prot-tyrosine_phosphatase-like"/>
</dbReference>
<organism evidence="6">
    <name type="scientific">viral metagenome</name>
    <dbReference type="NCBI Taxonomy" id="1070528"/>
    <lineage>
        <taxon>unclassified sequences</taxon>
        <taxon>metagenomes</taxon>
        <taxon>organismal metagenomes</taxon>
    </lineage>
</organism>
<feature type="domain" description="Tyrosine specific protein phosphatases" evidence="5">
    <location>
        <begin position="98"/>
        <end position="153"/>
    </location>
</feature>
<dbReference type="InterPro" id="IPR020422">
    <property type="entry name" value="TYR_PHOSPHATASE_DUAL_dom"/>
</dbReference>
<dbReference type="Gene3D" id="3.90.190.10">
    <property type="entry name" value="Protein tyrosine phosphatase superfamily"/>
    <property type="match status" value="1"/>
</dbReference>
<dbReference type="AlphaFoldDB" id="A0A6C0IG47"/>
<evidence type="ECO:0000259" key="5">
    <source>
        <dbReference type="PROSITE" id="PS50056"/>
    </source>
</evidence>
<dbReference type="PANTHER" id="PTHR45961">
    <property type="entry name" value="IP21249P"/>
    <property type="match status" value="1"/>
</dbReference>
<dbReference type="PROSITE" id="PS50054">
    <property type="entry name" value="TYR_PHOSPHATASE_DUAL"/>
    <property type="match status" value="1"/>
</dbReference>
<accession>A0A6C0IG47</accession>
<dbReference type="CDD" id="cd14498">
    <property type="entry name" value="DSP"/>
    <property type="match status" value="1"/>
</dbReference>
<evidence type="ECO:0000313" key="6">
    <source>
        <dbReference type="EMBL" id="QHT90473.1"/>
    </source>
</evidence>
<dbReference type="InterPro" id="IPR052103">
    <property type="entry name" value="Dual_spec_Phospatases"/>
</dbReference>